<dbReference type="GO" id="GO:0006351">
    <property type="term" value="P:DNA-templated transcription"/>
    <property type="evidence" value="ECO:0007669"/>
    <property type="project" value="InterPro"/>
</dbReference>
<feature type="non-terminal residue" evidence="6">
    <location>
        <position position="1"/>
    </location>
</feature>
<comment type="subcellular location">
    <subcellularLocation>
        <location evidence="1">Nucleus</location>
    </subcellularLocation>
</comment>
<dbReference type="PANTHER" id="PTHR10379:SF14">
    <property type="entry name" value="NERVY, ISOFORM D"/>
    <property type="match status" value="1"/>
</dbReference>
<keyword evidence="3" id="KW-0804">Transcription</keyword>
<feature type="domain" description="TAFH" evidence="5">
    <location>
        <begin position="80"/>
        <end position="111"/>
    </location>
</feature>
<gene>
    <name evidence="6" type="ORF">g.45526</name>
</gene>
<evidence type="ECO:0000313" key="6">
    <source>
        <dbReference type="EMBL" id="JAS23137.1"/>
    </source>
</evidence>
<feature type="non-terminal residue" evidence="6">
    <location>
        <position position="111"/>
    </location>
</feature>
<evidence type="ECO:0000256" key="3">
    <source>
        <dbReference type="ARBA" id="ARBA00023163"/>
    </source>
</evidence>
<proteinExistence type="predicted"/>
<accession>A0A1B6DBR0</accession>
<dbReference type="InterPro" id="IPR013289">
    <property type="entry name" value="CBFA2T1/2/3"/>
</dbReference>
<keyword evidence="2" id="KW-0805">Transcription regulation</keyword>
<dbReference type="PROSITE" id="PS51119">
    <property type="entry name" value="TAFH"/>
    <property type="match status" value="1"/>
</dbReference>
<dbReference type="InterPro" id="IPR003894">
    <property type="entry name" value="TAFH_NHR1"/>
</dbReference>
<organism evidence="6">
    <name type="scientific">Clastoptera arizonana</name>
    <name type="common">Arizona spittle bug</name>
    <dbReference type="NCBI Taxonomy" id="38151"/>
    <lineage>
        <taxon>Eukaryota</taxon>
        <taxon>Metazoa</taxon>
        <taxon>Ecdysozoa</taxon>
        <taxon>Arthropoda</taxon>
        <taxon>Hexapoda</taxon>
        <taxon>Insecta</taxon>
        <taxon>Pterygota</taxon>
        <taxon>Neoptera</taxon>
        <taxon>Paraneoptera</taxon>
        <taxon>Hemiptera</taxon>
        <taxon>Auchenorrhyncha</taxon>
        <taxon>Cercopoidea</taxon>
        <taxon>Clastopteridae</taxon>
        <taxon>Clastoptera</taxon>
    </lineage>
</organism>
<reference evidence="6" key="1">
    <citation type="submission" date="2015-12" db="EMBL/GenBank/DDBJ databases">
        <title>De novo transcriptome assembly of four potential Pierce s Disease insect vectors from Arizona vineyards.</title>
        <authorList>
            <person name="Tassone E.E."/>
        </authorList>
    </citation>
    <scope>NUCLEOTIDE SEQUENCE</scope>
</reference>
<dbReference type="AlphaFoldDB" id="A0A1B6DBR0"/>
<dbReference type="Gene3D" id="1.20.120.1110">
    <property type="entry name" value="TAFH/NHR1 domain"/>
    <property type="match status" value="1"/>
</dbReference>
<dbReference type="EMBL" id="GEDC01014161">
    <property type="protein sequence ID" value="JAS23137.1"/>
    <property type="molecule type" value="Transcribed_RNA"/>
</dbReference>
<name>A0A1B6DBR0_9HEMI</name>
<keyword evidence="4" id="KW-0539">Nucleus</keyword>
<dbReference type="SUPFAM" id="SSF158553">
    <property type="entry name" value="TAFH domain-like"/>
    <property type="match status" value="1"/>
</dbReference>
<dbReference type="PANTHER" id="PTHR10379">
    <property type="entry name" value="MTG8 ETO EIGHT TWENTY ONE PROTEIN"/>
    <property type="match status" value="1"/>
</dbReference>
<dbReference type="InterPro" id="IPR037249">
    <property type="entry name" value="TAFH/NHR1_dom_sf"/>
</dbReference>
<sequence>VSQICTSPSSVITTTATPIISSTNIQTVSAGSANLTNSAQPISPKVSSLHNGATTPPLYIQNGNTSPALSVTLSDSQQIGRPLGKIKRFLSTLVQFGQDISADTGERVKTL</sequence>
<dbReference type="GO" id="GO:0005634">
    <property type="term" value="C:nucleus"/>
    <property type="evidence" value="ECO:0007669"/>
    <property type="project" value="UniProtKB-SubCell"/>
</dbReference>
<dbReference type="GO" id="GO:0003714">
    <property type="term" value="F:transcription corepressor activity"/>
    <property type="evidence" value="ECO:0007669"/>
    <property type="project" value="InterPro"/>
</dbReference>
<evidence type="ECO:0000256" key="4">
    <source>
        <dbReference type="ARBA" id="ARBA00023242"/>
    </source>
</evidence>
<protein>
    <recommendedName>
        <fullName evidence="5">TAFH domain-containing protein</fullName>
    </recommendedName>
</protein>
<evidence type="ECO:0000256" key="2">
    <source>
        <dbReference type="ARBA" id="ARBA00023015"/>
    </source>
</evidence>
<evidence type="ECO:0000256" key="1">
    <source>
        <dbReference type="ARBA" id="ARBA00004123"/>
    </source>
</evidence>
<evidence type="ECO:0000259" key="5">
    <source>
        <dbReference type="PROSITE" id="PS51119"/>
    </source>
</evidence>